<keyword evidence="1" id="KW-0472">Membrane</keyword>
<feature type="transmembrane region" description="Helical" evidence="1">
    <location>
        <begin position="20"/>
        <end position="37"/>
    </location>
</feature>
<evidence type="ECO:0000313" key="2">
    <source>
        <dbReference type="EMBL" id="RIB11286.1"/>
    </source>
</evidence>
<dbReference type="EMBL" id="QKWP01001150">
    <property type="protein sequence ID" value="RIB11286.1"/>
    <property type="molecule type" value="Genomic_DNA"/>
</dbReference>
<dbReference type="Proteomes" id="UP000266673">
    <property type="component" value="Unassembled WGS sequence"/>
</dbReference>
<sequence length="54" mass="6973">MDVWTWTWMFFYFYLWRYHLWYPHCFGINVFGGLLHISIRCFYSHLWCCCDPYF</sequence>
<proteinExistence type="predicted"/>
<keyword evidence="3" id="KW-1185">Reference proteome</keyword>
<evidence type="ECO:0000313" key="3">
    <source>
        <dbReference type="Proteomes" id="UP000266673"/>
    </source>
</evidence>
<evidence type="ECO:0000256" key="1">
    <source>
        <dbReference type="SAM" id="Phobius"/>
    </source>
</evidence>
<keyword evidence="1" id="KW-1133">Transmembrane helix</keyword>
<keyword evidence="1" id="KW-0812">Transmembrane</keyword>
<name>A0A397UVQ0_9GLOM</name>
<accession>A0A397UVQ0</accession>
<dbReference type="AlphaFoldDB" id="A0A397UVQ0"/>
<organism evidence="2 3">
    <name type="scientific">Gigaspora rosea</name>
    <dbReference type="NCBI Taxonomy" id="44941"/>
    <lineage>
        <taxon>Eukaryota</taxon>
        <taxon>Fungi</taxon>
        <taxon>Fungi incertae sedis</taxon>
        <taxon>Mucoromycota</taxon>
        <taxon>Glomeromycotina</taxon>
        <taxon>Glomeromycetes</taxon>
        <taxon>Diversisporales</taxon>
        <taxon>Gigasporaceae</taxon>
        <taxon>Gigaspora</taxon>
    </lineage>
</organism>
<protein>
    <submittedName>
        <fullName evidence="2">Uncharacterized protein</fullName>
    </submittedName>
</protein>
<comment type="caution">
    <text evidence="2">The sequence shown here is derived from an EMBL/GenBank/DDBJ whole genome shotgun (WGS) entry which is preliminary data.</text>
</comment>
<gene>
    <name evidence="2" type="ORF">C2G38_2203817</name>
</gene>
<reference evidence="2 3" key="1">
    <citation type="submission" date="2018-06" db="EMBL/GenBank/DDBJ databases">
        <title>Comparative genomics reveals the genomic features of Rhizophagus irregularis, R. cerebriforme, R. diaphanum and Gigaspora rosea, and their symbiotic lifestyle signature.</title>
        <authorList>
            <person name="Morin E."/>
            <person name="San Clemente H."/>
            <person name="Chen E.C.H."/>
            <person name="De La Providencia I."/>
            <person name="Hainaut M."/>
            <person name="Kuo A."/>
            <person name="Kohler A."/>
            <person name="Murat C."/>
            <person name="Tang N."/>
            <person name="Roy S."/>
            <person name="Loubradou J."/>
            <person name="Henrissat B."/>
            <person name="Grigoriev I.V."/>
            <person name="Corradi N."/>
            <person name="Roux C."/>
            <person name="Martin F.M."/>
        </authorList>
    </citation>
    <scope>NUCLEOTIDE SEQUENCE [LARGE SCALE GENOMIC DNA]</scope>
    <source>
        <strain evidence="2 3">DAOM 194757</strain>
    </source>
</reference>